<dbReference type="RefSeq" id="WP_388347310.1">
    <property type="nucleotide sequence ID" value="NZ_JBIAFJ010000011.1"/>
</dbReference>
<reference evidence="1 2" key="1">
    <citation type="submission" date="2024-10" db="EMBL/GenBank/DDBJ databases">
        <title>The Natural Products Discovery Center: Release of the First 8490 Sequenced Strains for Exploring Actinobacteria Biosynthetic Diversity.</title>
        <authorList>
            <person name="Kalkreuter E."/>
            <person name="Kautsar S.A."/>
            <person name="Yang D."/>
            <person name="Bader C.D."/>
            <person name="Teijaro C.N."/>
            <person name="Fluegel L."/>
            <person name="Davis C.M."/>
            <person name="Simpson J.R."/>
            <person name="Lauterbach L."/>
            <person name="Steele A.D."/>
            <person name="Gui C."/>
            <person name="Meng S."/>
            <person name="Li G."/>
            <person name="Viehrig K."/>
            <person name="Ye F."/>
            <person name="Su P."/>
            <person name="Kiefer A.F."/>
            <person name="Nichols A."/>
            <person name="Cepeda A.J."/>
            <person name="Yan W."/>
            <person name="Fan B."/>
            <person name="Jiang Y."/>
            <person name="Adhikari A."/>
            <person name="Zheng C.-J."/>
            <person name="Schuster L."/>
            <person name="Cowan T.M."/>
            <person name="Smanski M.J."/>
            <person name="Chevrette M.G."/>
            <person name="De Carvalho L.P.S."/>
            <person name="Shen B."/>
        </authorList>
    </citation>
    <scope>NUCLEOTIDE SEQUENCE [LARGE SCALE GENOMIC DNA]</scope>
    <source>
        <strain evidence="1 2">NPDC007147</strain>
    </source>
</reference>
<comment type="caution">
    <text evidence="1">The sequence shown here is derived from an EMBL/GenBank/DDBJ whole genome shotgun (WGS) entry which is preliminary data.</text>
</comment>
<organism evidence="1 2">
    <name type="scientific">Streptomyces kebangsaanensis</name>
    <dbReference type="NCBI Taxonomy" id="864058"/>
    <lineage>
        <taxon>Bacteria</taxon>
        <taxon>Bacillati</taxon>
        <taxon>Actinomycetota</taxon>
        <taxon>Actinomycetes</taxon>
        <taxon>Kitasatosporales</taxon>
        <taxon>Streptomycetaceae</taxon>
        <taxon>Streptomyces</taxon>
    </lineage>
</organism>
<keyword evidence="2" id="KW-1185">Reference proteome</keyword>
<evidence type="ECO:0000313" key="2">
    <source>
        <dbReference type="Proteomes" id="UP001601197"/>
    </source>
</evidence>
<evidence type="ECO:0000313" key="1">
    <source>
        <dbReference type="EMBL" id="MFE9170817.1"/>
    </source>
</evidence>
<name>A0ABW6KWM9_9ACTN</name>
<proteinExistence type="predicted"/>
<dbReference type="EMBL" id="JBIAFJ010000011">
    <property type="protein sequence ID" value="MFE9170817.1"/>
    <property type="molecule type" value="Genomic_DNA"/>
</dbReference>
<dbReference type="Proteomes" id="UP001601197">
    <property type="component" value="Unassembled WGS sequence"/>
</dbReference>
<protein>
    <recommendedName>
        <fullName evidence="3">Chromosome partitioning protein</fullName>
    </recommendedName>
</protein>
<sequence>MEIAIGCLFAWAVRKARRVGVRADQEMDRALDAAMDRVHAVVSGKLGQETALARLDEEASAGRTEPTPETRQWLQLVLKDAVDRDAVFAETLRDALAQLPPRPEHGAQGGYAVEGNVFHGSTSFQVGPNGYQVNNFGPQE</sequence>
<evidence type="ECO:0008006" key="3">
    <source>
        <dbReference type="Google" id="ProtNLM"/>
    </source>
</evidence>
<gene>
    <name evidence="1" type="ORF">ACFYNZ_15025</name>
</gene>
<accession>A0ABW6KWM9</accession>